<name>A0A2V1CZF7_9PLEO</name>
<dbReference type="AlphaFoldDB" id="A0A2V1CZF7"/>
<proteinExistence type="predicted"/>
<organism evidence="1 2">
    <name type="scientific">Periconia macrospinosa</name>
    <dbReference type="NCBI Taxonomy" id="97972"/>
    <lineage>
        <taxon>Eukaryota</taxon>
        <taxon>Fungi</taxon>
        <taxon>Dikarya</taxon>
        <taxon>Ascomycota</taxon>
        <taxon>Pezizomycotina</taxon>
        <taxon>Dothideomycetes</taxon>
        <taxon>Pleosporomycetidae</taxon>
        <taxon>Pleosporales</taxon>
        <taxon>Massarineae</taxon>
        <taxon>Periconiaceae</taxon>
        <taxon>Periconia</taxon>
    </lineage>
</organism>
<reference evidence="1 2" key="1">
    <citation type="journal article" date="2018" name="Sci. Rep.">
        <title>Comparative genomics provides insights into the lifestyle and reveals functional heterogeneity of dark septate endophytic fungi.</title>
        <authorList>
            <person name="Knapp D.G."/>
            <person name="Nemeth J.B."/>
            <person name="Barry K."/>
            <person name="Hainaut M."/>
            <person name="Henrissat B."/>
            <person name="Johnson J."/>
            <person name="Kuo A."/>
            <person name="Lim J.H.P."/>
            <person name="Lipzen A."/>
            <person name="Nolan M."/>
            <person name="Ohm R.A."/>
            <person name="Tamas L."/>
            <person name="Grigoriev I.V."/>
            <person name="Spatafora J.W."/>
            <person name="Nagy L.G."/>
            <person name="Kovacs G.M."/>
        </authorList>
    </citation>
    <scope>NUCLEOTIDE SEQUENCE [LARGE SCALE GENOMIC DNA]</scope>
    <source>
        <strain evidence="1 2">DSE2036</strain>
    </source>
</reference>
<dbReference type="EMBL" id="KZ805944">
    <property type="protein sequence ID" value="PVH91150.1"/>
    <property type="molecule type" value="Genomic_DNA"/>
</dbReference>
<dbReference type="OrthoDB" id="3787959at2759"/>
<evidence type="ECO:0000313" key="2">
    <source>
        <dbReference type="Proteomes" id="UP000244855"/>
    </source>
</evidence>
<dbReference type="PANTHER" id="PTHR10622">
    <property type="entry name" value="HET DOMAIN-CONTAINING PROTEIN"/>
    <property type="match status" value="1"/>
</dbReference>
<sequence>MYSPGPCQTKRGEDAAYCLLGIFSTHMPLIYGEGRQSALKRLQKEIKESLNDTLFHVPPKLPISSDDSFRPQDPSTQVYRFRERTRGQRFVSLFSITLSGRTWARRDCPRVSLQVIEGIADLWELSQYLGEFTVLDWVNESR</sequence>
<evidence type="ECO:0000313" key="1">
    <source>
        <dbReference type="EMBL" id="PVH91150.1"/>
    </source>
</evidence>
<accession>A0A2V1CZF7</accession>
<protein>
    <submittedName>
        <fullName evidence="1">Uncharacterized protein</fullName>
    </submittedName>
</protein>
<keyword evidence="2" id="KW-1185">Reference proteome</keyword>
<gene>
    <name evidence="1" type="ORF">DM02DRAFT_367928</name>
</gene>
<dbReference type="STRING" id="97972.A0A2V1CZF7"/>
<dbReference type="PANTHER" id="PTHR10622:SF11">
    <property type="entry name" value="HET-DOMAIN-CONTAINING PROTEIN"/>
    <property type="match status" value="1"/>
</dbReference>
<dbReference type="Proteomes" id="UP000244855">
    <property type="component" value="Unassembled WGS sequence"/>
</dbReference>